<dbReference type="RefSeq" id="WP_192463327.1">
    <property type="nucleotide sequence ID" value="NZ_JACYFJ010000007.1"/>
</dbReference>
<evidence type="ECO:0000313" key="1">
    <source>
        <dbReference type="EMBL" id="MFC4096312.1"/>
    </source>
</evidence>
<sequence length="510" mass="60639">MKTLRLILGDQLNQKHSWFQKVDDDVVYLMAEMRQETDYVKHHIQKVVAFFSAMRHFKDEMSDKGHQFIYFKLTDANNPQKLDDIIKKALKQTKAEKFEYLLPDEYRLDEQLTSICNNLDVDTNFEDTEHFYTIRYEVKNFFSNRKTLVMESFYRMMRKKHGVMMNNDQPEGGKWNFDQSNRKKWSGEPEIPHERGFRKDVTDIVDDLEKAEVITFGNIEPKNFNWPVSRADGLSVLNYFCKNLLEHFGDYQDAMHTTEKFLFHSRLSFVMNSKLISPKEVIDKVLVFYYEHKEQIDISQVEGFVRQILGWREYMRGIYWKEMPGYAQLNKLENMNQLPDFYWTANTKMNCLKNSIQQSLDEAYAHHIQRLMITGNYALLTMIDPQEVDDWYLGIYIDAIEWVEITNTRGMSQFADGGIVGTKPYVSSANYINKMSNYCKECSYSHTKKLGEKACPFNALYWNFLDEKRAHFKDNNRMAMMMNLLNKKDNKELLELKKRAQEVIDHPERF</sequence>
<dbReference type="PANTHER" id="PTHR38657:SF1">
    <property type="entry name" value="SLR1343 PROTEIN"/>
    <property type="match status" value="1"/>
</dbReference>
<dbReference type="Gene3D" id="3.40.50.620">
    <property type="entry name" value="HUPs"/>
    <property type="match status" value="1"/>
</dbReference>
<dbReference type="Pfam" id="PF04244">
    <property type="entry name" value="DPRP"/>
    <property type="match status" value="1"/>
</dbReference>
<proteinExistence type="predicted"/>
<dbReference type="InterPro" id="IPR007357">
    <property type="entry name" value="PhrB-like"/>
</dbReference>
<gene>
    <name evidence="1" type="ORF">ACFOUT_10545</name>
</gene>
<organism evidence="1 2">
    <name type="scientific">Euzebyella saccharophila</name>
    <dbReference type="NCBI Taxonomy" id="679664"/>
    <lineage>
        <taxon>Bacteria</taxon>
        <taxon>Pseudomonadati</taxon>
        <taxon>Bacteroidota</taxon>
        <taxon>Flavobacteriia</taxon>
        <taxon>Flavobacteriales</taxon>
        <taxon>Flavobacteriaceae</taxon>
        <taxon>Euzebyella</taxon>
    </lineage>
</organism>
<dbReference type="SUPFAM" id="SSF48173">
    <property type="entry name" value="Cryptochrome/photolyase FAD-binding domain"/>
    <property type="match status" value="1"/>
</dbReference>
<name>A0ABV8JPV1_9FLAO</name>
<dbReference type="Gene3D" id="1.10.10.1710">
    <property type="entry name" value="Deoxyribodipyrimidine photolyase-related"/>
    <property type="match status" value="1"/>
</dbReference>
<keyword evidence="2" id="KW-1185">Reference proteome</keyword>
<dbReference type="InterPro" id="IPR014729">
    <property type="entry name" value="Rossmann-like_a/b/a_fold"/>
</dbReference>
<comment type="caution">
    <text evidence="1">The sequence shown here is derived from an EMBL/GenBank/DDBJ whole genome shotgun (WGS) entry which is preliminary data.</text>
</comment>
<evidence type="ECO:0000313" key="2">
    <source>
        <dbReference type="Proteomes" id="UP001595814"/>
    </source>
</evidence>
<dbReference type="InterPro" id="IPR052551">
    <property type="entry name" value="UV-DNA_repair_photolyase"/>
</dbReference>
<dbReference type="Gene3D" id="1.25.40.80">
    <property type="match status" value="1"/>
</dbReference>
<protein>
    <submittedName>
        <fullName evidence="1">Cryptochrome/photolyase family protein</fullName>
    </submittedName>
</protein>
<dbReference type="InterPro" id="IPR036134">
    <property type="entry name" value="Crypto/Photolyase_FAD-like_sf"/>
</dbReference>
<accession>A0ABV8JPV1</accession>
<dbReference type="Gene3D" id="1.10.579.10">
    <property type="entry name" value="DNA Cyclobutane Dipyrimidine Photolyase, subunit A, domain 3"/>
    <property type="match status" value="1"/>
</dbReference>
<dbReference type="EMBL" id="JBHSAW010000006">
    <property type="protein sequence ID" value="MFC4096312.1"/>
    <property type="molecule type" value="Genomic_DNA"/>
</dbReference>
<dbReference type="PANTHER" id="PTHR38657">
    <property type="entry name" value="SLR1343 PROTEIN"/>
    <property type="match status" value="1"/>
</dbReference>
<dbReference type="Proteomes" id="UP001595814">
    <property type="component" value="Unassembled WGS sequence"/>
</dbReference>
<reference evidence="2" key="1">
    <citation type="journal article" date="2019" name="Int. J. Syst. Evol. Microbiol.">
        <title>The Global Catalogue of Microorganisms (GCM) 10K type strain sequencing project: providing services to taxonomists for standard genome sequencing and annotation.</title>
        <authorList>
            <consortium name="The Broad Institute Genomics Platform"/>
            <consortium name="The Broad Institute Genome Sequencing Center for Infectious Disease"/>
            <person name="Wu L."/>
            <person name="Ma J."/>
        </authorList>
    </citation>
    <scope>NUCLEOTIDE SEQUENCE [LARGE SCALE GENOMIC DNA]</scope>
    <source>
        <strain evidence="2">CECT 7477</strain>
    </source>
</reference>